<feature type="region of interest" description="Disordered" evidence="6">
    <location>
        <begin position="201"/>
        <end position="220"/>
    </location>
</feature>
<comment type="pathway">
    <text evidence="2">Protein modification; peptidyl-diphthamide biosynthesis.</text>
</comment>
<dbReference type="GO" id="GO:0046872">
    <property type="term" value="F:metal ion binding"/>
    <property type="evidence" value="ECO:0007669"/>
    <property type="project" value="UniProtKB-KW"/>
</dbReference>
<feature type="compositionally biased region" description="Basic and acidic residues" evidence="6">
    <location>
        <begin position="204"/>
        <end position="220"/>
    </location>
</feature>
<comment type="caution">
    <text evidence="7">The sequence shown here is derived from an EMBL/GenBank/DDBJ whole genome shotgun (WGS) entry which is preliminary data.</text>
</comment>
<organism evidence="7 8">
    <name type="scientific">Toxoplasma gondii p89</name>
    <dbReference type="NCBI Taxonomy" id="943119"/>
    <lineage>
        <taxon>Eukaryota</taxon>
        <taxon>Sar</taxon>
        <taxon>Alveolata</taxon>
        <taxon>Apicomplexa</taxon>
        <taxon>Conoidasida</taxon>
        <taxon>Coccidia</taxon>
        <taxon>Eucoccidiorida</taxon>
        <taxon>Eimeriorina</taxon>
        <taxon>Sarcocystidae</taxon>
        <taxon>Toxoplasma</taxon>
    </lineage>
</organism>
<feature type="region of interest" description="Disordered" evidence="6">
    <location>
        <begin position="655"/>
        <end position="675"/>
    </location>
</feature>
<dbReference type="InterPro" id="IPR042263">
    <property type="entry name" value="DPH1/DPH2_1"/>
</dbReference>
<feature type="compositionally biased region" description="Low complexity" evidence="6">
    <location>
        <begin position="463"/>
        <end position="480"/>
    </location>
</feature>
<accession>A0A086K1W4</accession>
<dbReference type="GO" id="GO:0017183">
    <property type="term" value="P:protein histidyl modification to diphthamide"/>
    <property type="evidence" value="ECO:0007669"/>
    <property type="project" value="UniProtKB-UniPathway"/>
</dbReference>
<dbReference type="VEuPathDB" id="ToxoDB:TGP89_219460"/>
<dbReference type="InterPro" id="IPR042265">
    <property type="entry name" value="DPH1/DPH2_3"/>
</dbReference>
<dbReference type="EMBL" id="AEYI02001362">
    <property type="protein sequence ID" value="KFG38382.1"/>
    <property type="molecule type" value="Genomic_DNA"/>
</dbReference>
<evidence type="ECO:0000313" key="7">
    <source>
        <dbReference type="EMBL" id="KFG38382.1"/>
    </source>
</evidence>
<dbReference type="SFLD" id="SFLDS00032">
    <property type="entry name" value="Radical_SAM_3-amino-3-carboxyp"/>
    <property type="match status" value="1"/>
</dbReference>
<feature type="region of interest" description="Disordered" evidence="6">
    <location>
        <begin position="1170"/>
        <end position="1201"/>
    </location>
</feature>
<dbReference type="Proteomes" id="UP000028828">
    <property type="component" value="Unassembled WGS sequence"/>
</dbReference>
<dbReference type="Gene3D" id="3.40.50.11840">
    <property type="entry name" value="Diphthamide synthesis DPH1/DPH2 domain 1"/>
    <property type="match status" value="1"/>
</dbReference>
<feature type="region of interest" description="Disordered" evidence="6">
    <location>
        <begin position="503"/>
        <end position="529"/>
    </location>
</feature>
<keyword evidence="4" id="KW-0408">Iron</keyword>
<name>A0A086K1W4_TOXGO</name>
<dbReference type="UniPathway" id="UPA00559"/>
<feature type="compositionally biased region" description="Acidic residues" evidence="6">
    <location>
        <begin position="947"/>
        <end position="956"/>
    </location>
</feature>
<feature type="region of interest" description="Disordered" evidence="6">
    <location>
        <begin position="329"/>
        <end position="349"/>
    </location>
</feature>
<feature type="region of interest" description="Disordered" evidence="6">
    <location>
        <begin position="437"/>
        <end position="486"/>
    </location>
</feature>
<proteinExistence type="predicted"/>
<sequence length="1283" mass="136497">MAREASASPALGALLLSGGSVETLLRRKSLGGGVRLPCPLCSSVACSSCACVALPQPCSSSPAASARRPSACGGHQEESPEAALQSSKDLAGGREPTDDFFEVDDLVSVFVRNASWRRVAVQLPSEMLREAPWLSSRLRGACKSGVSLKPHSLAEHPDAGTHEATLAPEAAETLGAPGSEAPGGAKGRADDQLRKRIKMGMHADPAKQTRETGDKEVGEGDGHEFAKAAAVENVEMTRNMLASTTFFLLGDTVHSSCCADQIAASHIEPHALVHYGYSCLSWPVTGPAYPLLYRYTSLPLNVSHFSCSLCRHLKVYREQQLAAYREASLRRPVSPQGRPGRGADLSPAGRGPLSLVSSGVLGDGLSLSAALQSCVALRGRLALQLPPSTFRLVSTLGMLCETHSSPLVLVYDVRYHYALPCMLQHIAPLFLAPSPPSSISTTPPLSSPASATPPLHARGAHQSVESSEGGACSGASSPSVEAAHSSTSLQAAADALAAAAAWREDASVRGDRGRTRDTSPQRGDSEFGGDACLRVECAGSRMAVVGNAVRASGVREVSPSRDNAEGRLFAPLASSGPACATTPGDWQPTSLCVALAPSACLPSTGFDLRALEPSVARATAPAPRNEEEVELDPADLQRRHFASLVISFAAAESQASSGESPEASDKASLSSSSSPPPTWFFSLPLSWTPRLVFLGPQLQPAQRLVQQQAGGKRSEGISVRASGASLRISLSAYTAVAGRFVFQAFYRVFDRAIGLAPVIPLSASLRMPVGLKAPSPTGPEFVPIEEALGCGWGEAGVVGRERGDICLLYVGPTVDASPSEEQPGQTAGAVPRFTYQSNSHPEAYAFATAFATSGKPGEARVFEGNETLAGWQAYRELRGKLAPPPLLHRLLLRYGGVDRVQVLSYDPTFFTGPPNQEHLVQQFQKLQVCEQQRDEEDAELALSPDTTADEAEDLPEEGSRRRSVSRMHQGSTVRRGGCPSAASRQEEELTALEGVGEDEKEYFRASLCILDETDRASTALQKQFSRVTPLAETTRCTALLLLGPQVYGQPGVLAYVQRQLQKRSEAEARHVVRIAMGEVTPAKLLNFEEVDSACLFGCPELCLRVQQEQKARGLSQLLVLPIDALAATDEAFEWKPSRQPIEADELWQQITSQLRCGAVEIEARAAVAADGKREDDAAGASEERQGAGDAHPEKDKAAEEKAGNWKVALRGGSDVLQCVLGQDVLSRTAERHFKGVSFGEQGHEETGTHLPPAYQILQGLSGVASEYEKERHIAHDDSEKTCK</sequence>
<evidence type="ECO:0000256" key="5">
    <source>
        <dbReference type="ARBA" id="ARBA00023014"/>
    </source>
</evidence>
<feature type="region of interest" description="Disordered" evidence="6">
    <location>
        <begin position="65"/>
        <end position="96"/>
    </location>
</feature>
<reference evidence="7 8" key="1">
    <citation type="submission" date="2014-03" db="EMBL/GenBank/DDBJ databases">
        <authorList>
            <person name="Sibley D."/>
            <person name="Venepally P."/>
            <person name="Karamycheva S."/>
            <person name="Hadjithomas M."/>
            <person name="Khan A."/>
            <person name="Brunk B."/>
            <person name="Roos D."/>
            <person name="Caler E."/>
            <person name="Lorenzi H."/>
        </authorList>
    </citation>
    <scope>NUCLEOTIDE SEQUENCE [LARGE SCALE GENOMIC DNA]</scope>
    <source>
        <strain evidence="8">p89</strain>
    </source>
</reference>
<feature type="region of interest" description="Disordered" evidence="6">
    <location>
        <begin position="934"/>
        <end position="993"/>
    </location>
</feature>
<evidence type="ECO:0000256" key="6">
    <source>
        <dbReference type="SAM" id="MobiDB-lite"/>
    </source>
</evidence>
<evidence type="ECO:0000256" key="4">
    <source>
        <dbReference type="ARBA" id="ARBA00023004"/>
    </source>
</evidence>
<feature type="compositionally biased region" description="Low complexity" evidence="6">
    <location>
        <begin position="437"/>
        <end position="455"/>
    </location>
</feature>
<comment type="cofactor">
    <cofactor evidence="1">
        <name>[4Fe-4S] cluster</name>
        <dbReference type="ChEBI" id="CHEBI:49883"/>
    </cofactor>
</comment>
<dbReference type="NCBIfam" id="TIGR00322">
    <property type="entry name" value="diphth2_R"/>
    <property type="match status" value="1"/>
</dbReference>
<keyword evidence="3" id="KW-0479">Metal-binding</keyword>
<dbReference type="Pfam" id="PF01866">
    <property type="entry name" value="Diphthamide_syn"/>
    <property type="match status" value="1"/>
</dbReference>
<dbReference type="PANTHER" id="PTHR10762:SF2">
    <property type="entry name" value="2-(3-AMINO-3-CARBOXYPROPYL)HISTIDINE SYNTHASE SUBUNIT 2"/>
    <property type="match status" value="1"/>
</dbReference>
<protein>
    <submittedName>
        <fullName evidence="7">Diphthamide biosynthesis protein 2</fullName>
    </submittedName>
</protein>
<feature type="compositionally biased region" description="Basic and acidic residues" evidence="6">
    <location>
        <begin position="503"/>
        <end position="525"/>
    </location>
</feature>
<dbReference type="PANTHER" id="PTHR10762">
    <property type="entry name" value="DIPHTHAMIDE BIOSYNTHESIS PROTEIN"/>
    <property type="match status" value="1"/>
</dbReference>
<evidence type="ECO:0000256" key="1">
    <source>
        <dbReference type="ARBA" id="ARBA00001966"/>
    </source>
</evidence>
<dbReference type="OrthoDB" id="449241at2759"/>
<dbReference type="GO" id="GO:0051536">
    <property type="term" value="F:iron-sulfur cluster binding"/>
    <property type="evidence" value="ECO:0007669"/>
    <property type="project" value="UniProtKB-KW"/>
</dbReference>
<dbReference type="InterPro" id="IPR016435">
    <property type="entry name" value="DPH1/DPH2"/>
</dbReference>
<evidence type="ECO:0000256" key="2">
    <source>
        <dbReference type="ARBA" id="ARBA00005156"/>
    </source>
</evidence>
<dbReference type="GO" id="GO:0090560">
    <property type="term" value="F:2-(3-amino-3-carboxypropyl)histidine synthase activity"/>
    <property type="evidence" value="ECO:0007669"/>
    <property type="project" value="InterPro"/>
</dbReference>
<evidence type="ECO:0000256" key="3">
    <source>
        <dbReference type="ARBA" id="ARBA00022723"/>
    </source>
</evidence>
<dbReference type="Gene3D" id="3.40.50.11860">
    <property type="entry name" value="Diphthamide synthesis DPH1/DPH2 domain 3"/>
    <property type="match status" value="1"/>
</dbReference>
<keyword evidence="5" id="KW-0411">Iron-sulfur</keyword>
<gene>
    <name evidence="7" type="ORF">TGP89_219460</name>
</gene>
<evidence type="ECO:0000313" key="8">
    <source>
        <dbReference type="Proteomes" id="UP000028828"/>
    </source>
</evidence>